<reference evidence="4 5" key="1">
    <citation type="submission" date="2019-06" db="EMBL/GenBank/DDBJ databases">
        <title>Whole genome sequence for Rhodospirillaceae sp. R148.</title>
        <authorList>
            <person name="Wang G."/>
        </authorList>
    </citation>
    <scope>NUCLEOTIDE SEQUENCE [LARGE SCALE GENOMIC DNA]</scope>
    <source>
        <strain evidence="4 5">R148</strain>
    </source>
</reference>
<feature type="repeat" description="TPR" evidence="3">
    <location>
        <begin position="113"/>
        <end position="146"/>
    </location>
</feature>
<dbReference type="PANTHER" id="PTHR44858:SF1">
    <property type="entry name" value="UDP-N-ACETYLGLUCOSAMINE--PEPTIDE N-ACETYLGLUCOSAMINYLTRANSFERASE SPINDLY-RELATED"/>
    <property type="match status" value="1"/>
</dbReference>
<dbReference type="Gene3D" id="1.25.40.10">
    <property type="entry name" value="Tetratricopeptide repeat domain"/>
    <property type="match status" value="2"/>
</dbReference>
<evidence type="ECO:0000256" key="2">
    <source>
        <dbReference type="ARBA" id="ARBA00022803"/>
    </source>
</evidence>
<dbReference type="RefSeq" id="WP_142896779.1">
    <property type="nucleotide sequence ID" value="NZ_ML660055.1"/>
</dbReference>
<evidence type="ECO:0000313" key="4">
    <source>
        <dbReference type="EMBL" id="TQV79598.1"/>
    </source>
</evidence>
<dbReference type="SMART" id="SM00028">
    <property type="entry name" value="TPR"/>
    <property type="match status" value="4"/>
</dbReference>
<dbReference type="SUPFAM" id="SSF48452">
    <property type="entry name" value="TPR-like"/>
    <property type="match status" value="1"/>
</dbReference>
<dbReference type="Pfam" id="PF13432">
    <property type="entry name" value="TPR_16"/>
    <property type="match status" value="2"/>
</dbReference>
<dbReference type="InterPro" id="IPR011990">
    <property type="entry name" value="TPR-like_helical_dom_sf"/>
</dbReference>
<comment type="caution">
    <text evidence="4">The sequence shown here is derived from an EMBL/GenBank/DDBJ whole genome shotgun (WGS) entry which is preliminary data.</text>
</comment>
<gene>
    <name evidence="4" type="ORF">FKG95_12785</name>
</gene>
<evidence type="ECO:0000256" key="3">
    <source>
        <dbReference type="PROSITE-ProRule" id="PRU00339"/>
    </source>
</evidence>
<accession>A0A545TQV6</accession>
<feature type="repeat" description="TPR" evidence="3">
    <location>
        <begin position="45"/>
        <end position="78"/>
    </location>
</feature>
<dbReference type="SUPFAM" id="SSF53756">
    <property type="entry name" value="UDP-Glycosyltransferase/glycogen phosphorylase"/>
    <property type="match status" value="1"/>
</dbReference>
<dbReference type="OrthoDB" id="9778733at2"/>
<evidence type="ECO:0000256" key="1">
    <source>
        <dbReference type="ARBA" id="ARBA00022737"/>
    </source>
</evidence>
<dbReference type="InterPro" id="IPR019734">
    <property type="entry name" value="TPR_rpt"/>
</dbReference>
<dbReference type="AlphaFoldDB" id="A0A545TQV6"/>
<organism evidence="4 5">
    <name type="scientific">Denitrobaculum tricleocarpae</name>
    <dbReference type="NCBI Taxonomy" id="2591009"/>
    <lineage>
        <taxon>Bacteria</taxon>
        <taxon>Pseudomonadati</taxon>
        <taxon>Pseudomonadota</taxon>
        <taxon>Alphaproteobacteria</taxon>
        <taxon>Rhodospirillales</taxon>
        <taxon>Rhodospirillaceae</taxon>
        <taxon>Denitrobaculum</taxon>
    </lineage>
</organism>
<dbReference type="PANTHER" id="PTHR44858">
    <property type="entry name" value="TETRATRICOPEPTIDE REPEAT PROTEIN 6"/>
    <property type="match status" value="1"/>
</dbReference>
<sequence length="469" mass="51335">MASETAQEITPDQLFQRAAALHQRGRIDLAITAYRKILQMAPGHVGGWGNLGVALRTKGDYEAAVVAYKRALEIVPGDPGITGNLGNALKDIDRLDEALAAHRSAAAALPDDFNIRYNHGIALREAARYEEALAELEAAIALKPDAPHPQWDRAIALLHLGRFEEGWAAYEARWKTGDLPERPKAVPRWQGEVFEGKRLLVFAEQGFGDSILTSRLIPLIKERAGEGSNAGRVILECKAPLQDLFSEIAGIDRMVEPGEAVGDYDLEVPIMSLPGVFNVSDDRLPPPAKLHIPDYARKKARVLLRQDDRFKVGIVWSGSVTFKGNRKRAVGVENFLPFAEVPGVDLYALQKGPRSGDLEAAGAGAVVTAIGEKLDSFAETAAVIEALDLVIMTDSSVAHLAGSLGRPIWNLLNKATYWLYRGEGETTPWYPSMKLFRQKDAGAWEPVFERVKDELAEAVAAKRAGNWPR</sequence>
<proteinExistence type="predicted"/>
<dbReference type="Gene3D" id="3.40.50.2000">
    <property type="entry name" value="Glycogen Phosphorylase B"/>
    <property type="match status" value="1"/>
</dbReference>
<dbReference type="Proteomes" id="UP000315252">
    <property type="component" value="Unassembled WGS sequence"/>
</dbReference>
<feature type="repeat" description="TPR" evidence="3">
    <location>
        <begin position="11"/>
        <end position="44"/>
    </location>
</feature>
<dbReference type="InterPro" id="IPR050498">
    <property type="entry name" value="Ycf3"/>
</dbReference>
<keyword evidence="5" id="KW-1185">Reference proteome</keyword>
<dbReference type="PROSITE" id="PS50005">
    <property type="entry name" value="TPR"/>
    <property type="match status" value="3"/>
</dbReference>
<name>A0A545TQV6_9PROT</name>
<dbReference type="EMBL" id="VHSH01000004">
    <property type="protein sequence ID" value="TQV79598.1"/>
    <property type="molecule type" value="Genomic_DNA"/>
</dbReference>
<protein>
    <submittedName>
        <fullName evidence="4">Tetratricopeptide repeat protein</fullName>
    </submittedName>
</protein>
<evidence type="ECO:0000313" key="5">
    <source>
        <dbReference type="Proteomes" id="UP000315252"/>
    </source>
</evidence>
<keyword evidence="1" id="KW-0677">Repeat</keyword>
<keyword evidence="2 3" id="KW-0802">TPR repeat</keyword>